<gene>
    <name evidence="3" type="ORF">HYALB_00008643</name>
</gene>
<dbReference type="Proteomes" id="UP000701801">
    <property type="component" value="Unassembled WGS sequence"/>
</dbReference>
<comment type="caution">
    <text evidence="3">The sequence shown here is derived from an EMBL/GenBank/DDBJ whole genome shotgun (WGS) entry which is preliminary data.</text>
</comment>
<dbReference type="Pfam" id="PF24852">
    <property type="entry name" value="DUF7726"/>
    <property type="match status" value="2"/>
</dbReference>
<feature type="domain" description="DUF7726" evidence="2">
    <location>
        <begin position="177"/>
        <end position="255"/>
    </location>
</feature>
<evidence type="ECO:0000256" key="1">
    <source>
        <dbReference type="SAM" id="MobiDB-lite"/>
    </source>
</evidence>
<dbReference type="PANTHER" id="PTHR42339:SF1">
    <property type="entry name" value="HISTONE H1"/>
    <property type="match status" value="1"/>
</dbReference>
<evidence type="ECO:0000313" key="4">
    <source>
        <dbReference type="Proteomes" id="UP000701801"/>
    </source>
</evidence>
<accession>A0A9N9LEQ8</accession>
<evidence type="ECO:0000259" key="2">
    <source>
        <dbReference type="Pfam" id="PF24852"/>
    </source>
</evidence>
<dbReference type="EMBL" id="CAJVRM010000054">
    <property type="protein sequence ID" value="CAG8972728.1"/>
    <property type="molecule type" value="Genomic_DNA"/>
</dbReference>
<reference evidence="3" key="1">
    <citation type="submission" date="2021-07" db="EMBL/GenBank/DDBJ databases">
        <authorList>
            <person name="Durling M."/>
        </authorList>
    </citation>
    <scope>NUCLEOTIDE SEQUENCE</scope>
</reference>
<feature type="domain" description="DUF7726" evidence="2">
    <location>
        <begin position="71"/>
        <end position="141"/>
    </location>
</feature>
<evidence type="ECO:0000313" key="3">
    <source>
        <dbReference type="EMBL" id="CAG8972728.1"/>
    </source>
</evidence>
<dbReference type="AlphaFoldDB" id="A0A9N9LEQ8"/>
<dbReference type="InterPro" id="IPR056143">
    <property type="entry name" value="DUF7726"/>
</dbReference>
<proteinExistence type="predicted"/>
<sequence>MPAKKKALSEKTSNTHNVAAPTNGIQMSTAAKKMFAEKGIDIPTATESSSKKRKISDCEEISIDDERCYDVDISCDAVRNKVRKYLETGEMTVGQFQKVIEVNSAPYNNFMRQAGAHKGEQSSVYPKALAFFKHRELNGIKPPKKPKVVKEAAKAKEEEYDVTDRDKLEGETENAVKVYDTCDVARKHINELINKQHVSKAFLMNQFKACFSDDRKISASQFNAFLSKIGPNAGNRAAVFYAAYVYFEKLRIKQDKPKTGFREEMEKKHKRGFDLETNHDNGYKIHISQRVVVNQYGEVGIEKR</sequence>
<dbReference type="PANTHER" id="PTHR42339">
    <property type="entry name" value="HISTONE H1"/>
    <property type="match status" value="1"/>
</dbReference>
<protein>
    <recommendedName>
        <fullName evidence="2">DUF7726 domain-containing protein</fullName>
    </recommendedName>
</protein>
<name>A0A9N9LEQ8_9HELO</name>
<organism evidence="3 4">
    <name type="scientific">Hymenoscyphus albidus</name>
    <dbReference type="NCBI Taxonomy" id="595503"/>
    <lineage>
        <taxon>Eukaryota</taxon>
        <taxon>Fungi</taxon>
        <taxon>Dikarya</taxon>
        <taxon>Ascomycota</taxon>
        <taxon>Pezizomycotina</taxon>
        <taxon>Leotiomycetes</taxon>
        <taxon>Helotiales</taxon>
        <taxon>Helotiaceae</taxon>
        <taxon>Hymenoscyphus</taxon>
    </lineage>
</organism>
<keyword evidence="4" id="KW-1185">Reference proteome</keyword>
<feature type="region of interest" description="Disordered" evidence="1">
    <location>
        <begin position="1"/>
        <end position="24"/>
    </location>
</feature>
<dbReference type="OrthoDB" id="2592504at2759"/>